<sequence length="216" mass="22783">MAGSAPRLIWYGPEGERVELSGAVLLNWAAKTANLLVEECDVEPGTAIRLALPVHWRTMALALGGWQAGALLHTGTDDDAVTVHVDVAPAAAGSVRAEYDVVVALGTLDLAYPGELPADTLDYAAIVRAFGDGFAGEPATDRLRLCRDGRPVELHRSRRGAAEPGRTRALDPSLDLADALLTAVDAWLDGVAVLITDDAERITDAVLASERAVRVS</sequence>
<comment type="caution">
    <text evidence="1">The sequence shown here is derived from an EMBL/GenBank/DDBJ whole genome shotgun (WGS) entry which is preliminary data.</text>
</comment>
<dbReference type="Proteomes" id="UP000187085">
    <property type="component" value="Unassembled WGS sequence"/>
</dbReference>
<evidence type="ECO:0000313" key="2">
    <source>
        <dbReference type="Proteomes" id="UP000187085"/>
    </source>
</evidence>
<name>A0A1R1L8S0_9MICC</name>
<dbReference type="AlphaFoldDB" id="A0A1R1L8S0"/>
<accession>A0A1R1L8S0</accession>
<evidence type="ECO:0000313" key="1">
    <source>
        <dbReference type="EMBL" id="OMH23914.1"/>
    </source>
</evidence>
<organism evidence="1 2">
    <name type="scientific">Tersicoccus phoenicis</name>
    <dbReference type="NCBI Taxonomy" id="554083"/>
    <lineage>
        <taxon>Bacteria</taxon>
        <taxon>Bacillati</taxon>
        <taxon>Actinomycetota</taxon>
        <taxon>Actinomycetes</taxon>
        <taxon>Micrococcales</taxon>
        <taxon>Micrococcaceae</taxon>
        <taxon>Tersicoccus</taxon>
    </lineage>
</organism>
<dbReference type="SUPFAM" id="SSF56801">
    <property type="entry name" value="Acetyl-CoA synthetase-like"/>
    <property type="match status" value="1"/>
</dbReference>
<evidence type="ECO:0008006" key="3">
    <source>
        <dbReference type="Google" id="ProtNLM"/>
    </source>
</evidence>
<dbReference type="InterPro" id="IPR017523">
    <property type="entry name" value="Rv3268"/>
</dbReference>
<dbReference type="STRING" id="554083.BKD30_10595"/>
<dbReference type="NCBIfam" id="TIGR03089">
    <property type="entry name" value="TIGR03089 family protein"/>
    <property type="match status" value="1"/>
</dbReference>
<dbReference type="EMBL" id="MRDE01000068">
    <property type="protein sequence ID" value="OMH23914.1"/>
    <property type="molecule type" value="Genomic_DNA"/>
</dbReference>
<keyword evidence="2" id="KW-1185">Reference proteome</keyword>
<proteinExistence type="predicted"/>
<protein>
    <recommendedName>
        <fullName evidence="3">TIGR03089 family protein</fullName>
    </recommendedName>
</protein>
<gene>
    <name evidence="1" type="ORF">BKD30_10595</name>
</gene>
<reference evidence="1 2" key="1">
    <citation type="submission" date="2016-12" db="EMBL/GenBank/DDBJ databases">
        <title>Draft genome of Tersicoccus phoenicis 1P05MA.</title>
        <authorList>
            <person name="Nakajima Y."/>
            <person name="Yoshizawa S."/>
            <person name="Nakamura K."/>
            <person name="Ogura Y."/>
            <person name="Hayashi T."/>
            <person name="Kogure K."/>
        </authorList>
    </citation>
    <scope>NUCLEOTIDE SEQUENCE [LARGE SCALE GENOMIC DNA]</scope>
    <source>
        <strain evidence="1 2">1p05MA</strain>
    </source>
</reference>